<keyword evidence="1" id="KW-0472">Membrane</keyword>
<dbReference type="AlphaFoldDB" id="A0A6C0KV51"/>
<keyword evidence="1" id="KW-0812">Transmembrane</keyword>
<keyword evidence="1" id="KW-1133">Transmembrane helix</keyword>
<dbReference type="EMBL" id="MN740968">
    <property type="protein sequence ID" value="QHU20354.1"/>
    <property type="molecule type" value="Genomic_DNA"/>
</dbReference>
<sequence>MGLENDKYIAGMVLLGLIAIGLYAWSFVMVSNNIDSKDDLDKIKQALPKIWGLTISGSIAISLACLFYFVYDSDKAMIIMLFLSCLTFGLTYSALCFSLLSKLGIS</sequence>
<feature type="transmembrane region" description="Helical" evidence="1">
    <location>
        <begin position="50"/>
        <end position="71"/>
    </location>
</feature>
<feature type="transmembrane region" description="Helical" evidence="1">
    <location>
        <begin position="12"/>
        <end position="30"/>
    </location>
</feature>
<proteinExistence type="predicted"/>
<reference evidence="2" key="1">
    <citation type="journal article" date="2020" name="Nature">
        <title>Giant virus diversity and host interactions through global metagenomics.</title>
        <authorList>
            <person name="Schulz F."/>
            <person name="Roux S."/>
            <person name="Paez-Espino D."/>
            <person name="Jungbluth S."/>
            <person name="Walsh D.A."/>
            <person name="Denef V.J."/>
            <person name="McMahon K.D."/>
            <person name="Konstantinidis K.T."/>
            <person name="Eloe-Fadrosh E.A."/>
            <person name="Kyrpides N.C."/>
            <person name="Woyke T."/>
        </authorList>
    </citation>
    <scope>NUCLEOTIDE SEQUENCE</scope>
    <source>
        <strain evidence="2">GVMAG-S-3300013093-109</strain>
    </source>
</reference>
<organism evidence="2">
    <name type="scientific">viral metagenome</name>
    <dbReference type="NCBI Taxonomy" id="1070528"/>
    <lineage>
        <taxon>unclassified sequences</taxon>
        <taxon>metagenomes</taxon>
        <taxon>organismal metagenomes</taxon>
    </lineage>
</organism>
<evidence type="ECO:0000256" key="1">
    <source>
        <dbReference type="SAM" id="Phobius"/>
    </source>
</evidence>
<name>A0A6C0KV51_9ZZZZ</name>
<accession>A0A6C0KV51</accession>
<evidence type="ECO:0000313" key="2">
    <source>
        <dbReference type="EMBL" id="QHU20354.1"/>
    </source>
</evidence>
<feature type="transmembrane region" description="Helical" evidence="1">
    <location>
        <begin position="77"/>
        <end position="100"/>
    </location>
</feature>
<protein>
    <submittedName>
        <fullName evidence="2">Uncharacterized protein</fullName>
    </submittedName>
</protein>